<dbReference type="Proteomes" id="UP000244073">
    <property type="component" value="Unassembled WGS sequence"/>
</dbReference>
<feature type="transmembrane region" description="Helical" evidence="1">
    <location>
        <begin position="20"/>
        <end position="40"/>
    </location>
</feature>
<evidence type="ECO:0000313" key="2">
    <source>
        <dbReference type="EMBL" id="PTU24630.1"/>
    </source>
</evidence>
<evidence type="ECO:0000256" key="1">
    <source>
        <dbReference type="SAM" id="Phobius"/>
    </source>
</evidence>
<keyword evidence="1" id="KW-1133">Transmembrane helix</keyword>
<dbReference type="GeneID" id="63816465"/>
<name>A0A2T5M7W0_9EURO</name>
<comment type="caution">
    <text evidence="2">The sequence shown here is derived from an EMBL/GenBank/DDBJ whole genome shotgun (WGS) entry which is preliminary data.</text>
</comment>
<dbReference type="AlphaFoldDB" id="A0A2T5M7W0"/>
<evidence type="ECO:0000313" key="3">
    <source>
        <dbReference type="Proteomes" id="UP000244073"/>
    </source>
</evidence>
<dbReference type="VEuPathDB" id="FungiDB:P175DRAFT_0528128"/>
<protein>
    <submittedName>
        <fullName evidence="2">Uncharacterized protein</fullName>
    </submittedName>
</protein>
<accession>A0A2T5M7W0</accession>
<dbReference type="EMBL" id="MSFN02000001">
    <property type="protein sequence ID" value="PTU24630.1"/>
    <property type="molecule type" value="Genomic_DNA"/>
</dbReference>
<reference evidence="2 3" key="1">
    <citation type="journal article" date="2018" name="Proc. Natl. Acad. Sci. U.S.A.">
        <title>Linking secondary metabolites to gene clusters through genome sequencing of six diverse Aspergillus species.</title>
        <authorList>
            <person name="Kaerboelling I."/>
            <person name="Vesth T.C."/>
            <person name="Frisvad J.C."/>
            <person name="Nybo J.L."/>
            <person name="Theobald S."/>
            <person name="Kuo A."/>
            <person name="Bowyer P."/>
            <person name="Matsuda Y."/>
            <person name="Mondo S."/>
            <person name="Lyhne E.K."/>
            <person name="Kogle M.E."/>
            <person name="Clum A."/>
            <person name="Lipzen A."/>
            <person name="Salamov A."/>
            <person name="Ngan C.Y."/>
            <person name="Daum C."/>
            <person name="Chiniquy J."/>
            <person name="Barry K."/>
            <person name="LaButti K."/>
            <person name="Haridas S."/>
            <person name="Simmons B.A."/>
            <person name="Magnuson J.K."/>
            <person name="Mortensen U.H."/>
            <person name="Larsen T.O."/>
            <person name="Grigoriev I.V."/>
            <person name="Baker S.E."/>
            <person name="Andersen M.R."/>
        </authorList>
    </citation>
    <scope>NUCLEOTIDE SEQUENCE [LARGE SCALE GENOMIC DNA]</scope>
    <source>
        <strain evidence="2 3">IBT 24754</strain>
    </source>
</reference>
<organism evidence="2 3">
    <name type="scientific">Aspergillus ochraceoroseus IBT 24754</name>
    <dbReference type="NCBI Taxonomy" id="1392256"/>
    <lineage>
        <taxon>Eukaryota</taxon>
        <taxon>Fungi</taxon>
        <taxon>Dikarya</taxon>
        <taxon>Ascomycota</taxon>
        <taxon>Pezizomycotina</taxon>
        <taxon>Eurotiomycetes</taxon>
        <taxon>Eurotiomycetidae</taxon>
        <taxon>Eurotiales</taxon>
        <taxon>Aspergillaceae</taxon>
        <taxon>Aspergillus</taxon>
        <taxon>Aspergillus subgen. Nidulantes</taxon>
    </lineage>
</organism>
<proteinExistence type="predicted"/>
<sequence>MSLFHPGFTLAKPPTVFRYINLAAYSPLLAIVGITLLVPIKDLTNICLINHFHCNFVSSQTHQKKMRTPAPSVLDTSHKFYK</sequence>
<dbReference type="RefSeq" id="XP_040756022.1">
    <property type="nucleotide sequence ID" value="XM_040899583.1"/>
</dbReference>
<keyword evidence="1" id="KW-0812">Transmembrane</keyword>
<gene>
    <name evidence="2" type="ORF">P175DRAFT_0528128</name>
</gene>
<keyword evidence="1" id="KW-0472">Membrane</keyword>